<feature type="domain" description="HTH OST-type" evidence="4">
    <location>
        <begin position="665"/>
        <end position="737"/>
    </location>
</feature>
<sequence>MNAKQDSSDSNDLEQNKAFEKLNLSDCTGTKSKFPPPPRLAVSANNSYCCSSQSDSSTNSITWGSNVSVKKYRRRPGFARKLPPMGIFWDIENVCVPKHKSAASLVQKIRETFLENYRESEFVVVCDVKKENPQVLQELHDSQVNLIHVSSTSKNAADEKLRQSLRRFAEVNPAPSAIVLISGDINFAGDLSDLRYRKKIKVYLVHQQNVAEALIFCANEHIYLNRLIQDLPKSVGKKFVDSNTVYYLEVTNLPKNIEQARVKCRLQKLTANCGGKCMEFTPDKSVAFLRFGNYDLALRAQKRIQGEDVFGSKIKVLSPSLRSYTGQKIKNGDNRSSQQQPFNTIPPPPLLGFGGYPCSLSGSEVRDFGQRRRSQEPGPACKSNLFHPINPMGPPPISPMDISYDQVPQFSRSAPVSRLGTPQEQLNAALGPYTLNCSRRVHKISGSSEQSDSEPKNFLLNDSSTKIQNNQPVDLNITNLDPNIETKELRRLLGAMIKEYVMILHLNVVVQADGTPVANLRVLNAHDAQYVISQLHRQKLGHKRIVISYTQNNSPDPDQLKIMVVNILQDMPEKRMPLFKFMEQLELKYHCTVSVSEVNKLKDSVKIYDEMGSRMISLTQEAKTNPTNNLSQMMVPYCIIHCPKGLQSRGFFELNSGYIPSVMMTLSLFTAKLLALLSLHMGSMPLLSFQECYEQEYHESLPVSESGVPLEHLVTCVPNVEIKLVGSNKNVKIIQEKLCQSENADDQCRVAPSLVPNVNLLCREVVDLLKTTEKCQLLLTKFIPAYHHHFGRQCRVADYGYTKLLDLFESISHVVQIMGDGTRRIITLTHSAQIRRFTSDLLRVLKVQPNKQITFTAFPAAYEKVLNKQFNPVEYGLCTFDDLLQEVSETTVVITRSTTDNNVFISVPKREQTSEEIVRTKQFANEVVDLLRHTPYYTMLFNRFVPSYHHHFGHQCKVSDYGFTKLTELFEAIPDVVEIKELPDGERIVCLTLDQSLKILGSQVIQLIKGPGGGSLRVDDFPMFYFKEYNYPLNPQVYQCETIVEVVEKLSDYVQVIHSNGGSLLRPIDMDMLPDILRVRSWALLLNPPHVKDFNTFKYEYQCSYNSSFSMDAIRDISNVVTISSMNNMEFISLTALYVLAAQLYYVICTNGGSVLFSQLEKLYMEHYNKPIKLSNFNINSPNELFNYFSSIFFIRSNKKKSVVVLNRNLQEQLTPLTMNQMDCNLATEASDDMERQNHWCVPGGGSSQNDACQGAKKKYSPPKPDTPPTPGSGSIWSTPSKYEGSMSFSVSVPISLNPTLIGNTEHLVSPARYLTSNPWNSPKTLMVPPEPAELPLPDKLLRKNLLKEGMSDDSADSGVNIKLDNSPSDYEFESSSSDNQGVPKKLYSTFLNFK</sequence>
<dbReference type="Gene3D" id="3.30.420.610">
    <property type="entry name" value="LOTUS domain-like"/>
    <property type="match status" value="3"/>
</dbReference>
<organism evidence="5 7">
    <name type="scientific">Sitophilus oryzae</name>
    <name type="common">Rice weevil</name>
    <name type="synonym">Curculio oryzae</name>
    <dbReference type="NCBI Taxonomy" id="7048"/>
    <lineage>
        <taxon>Eukaryota</taxon>
        <taxon>Metazoa</taxon>
        <taxon>Ecdysozoa</taxon>
        <taxon>Arthropoda</taxon>
        <taxon>Hexapoda</taxon>
        <taxon>Insecta</taxon>
        <taxon>Pterygota</taxon>
        <taxon>Neoptera</taxon>
        <taxon>Endopterygota</taxon>
        <taxon>Coleoptera</taxon>
        <taxon>Polyphaga</taxon>
        <taxon>Cucujiformia</taxon>
        <taxon>Curculionidae</taxon>
        <taxon>Dryophthorinae</taxon>
        <taxon>Sitophilus</taxon>
    </lineage>
</organism>
<dbReference type="Gene3D" id="3.30.70.330">
    <property type="match status" value="2"/>
</dbReference>
<dbReference type="Pfam" id="PF12872">
    <property type="entry name" value="OST-HTH"/>
    <property type="match status" value="4"/>
</dbReference>
<feature type="compositionally biased region" description="Basic and acidic residues" evidence="3">
    <location>
        <begin position="364"/>
        <end position="375"/>
    </location>
</feature>
<feature type="compositionally biased region" description="Low complexity" evidence="3">
    <location>
        <begin position="1367"/>
        <end position="1379"/>
    </location>
</feature>
<dbReference type="CDD" id="cd10910">
    <property type="entry name" value="PIN_limkain_b1_N_like"/>
    <property type="match status" value="1"/>
</dbReference>
<feature type="domain" description="HTH OST-type" evidence="4">
    <location>
        <begin position="919"/>
        <end position="993"/>
    </location>
</feature>
<feature type="compositionally biased region" description="Pro residues" evidence="3">
    <location>
        <begin position="1262"/>
        <end position="1271"/>
    </location>
</feature>
<dbReference type="InterPro" id="IPR034189">
    <property type="entry name" value="MARF1_RRM1"/>
</dbReference>
<dbReference type="Proteomes" id="UP000504635">
    <property type="component" value="Unplaced"/>
</dbReference>
<evidence type="ECO:0000256" key="2">
    <source>
        <dbReference type="ARBA" id="ARBA00022884"/>
    </source>
</evidence>
<feature type="domain" description="HTH OST-type" evidence="4">
    <location>
        <begin position="1136"/>
        <end position="1209"/>
    </location>
</feature>
<dbReference type="Pfam" id="PF11608">
    <property type="entry name" value="RRM_MARF1"/>
    <property type="match status" value="1"/>
</dbReference>
<evidence type="ECO:0000259" key="4">
    <source>
        <dbReference type="PROSITE" id="PS51644"/>
    </source>
</evidence>
<dbReference type="GO" id="GO:1905762">
    <property type="term" value="F:CCR4-NOT complex binding"/>
    <property type="evidence" value="ECO:0007669"/>
    <property type="project" value="TreeGrafter"/>
</dbReference>
<name>A0A6J2Y4M6_SITOR</name>
<dbReference type="InterPro" id="IPR012677">
    <property type="entry name" value="Nucleotide-bd_a/b_plait_sf"/>
</dbReference>
<evidence type="ECO:0000313" key="6">
    <source>
        <dbReference type="RefSeq" id="XP_030758757.1"/>
    </source>
</evidence>
<reference evidence="6 7" key="1">
    <citation type="submission" date="2025-04" db="UniProtKB">
        <authorList>
            <consortium name="RefSeq"/>
        </authorList>
    </citation>
    <scope>IDENTIFICATION</scope>
    <source>
        <tissue evidence="6 7">Gonads</tissue>
    </source>
</reference>
<evidence type="ECO:0000313" key="5">
    <source>
        <dbReference type="Proteomes" id="UP000504635"/>
    </source>
</evidence>
<dbReference type="PROSITE" id="PS51644">
    <property type="entry name" value="HTH_OST"/>
    <property type="match status" value="6"/>
</dbReference>
<protein>
    <submittedName>
        <fullName evidence="6 7">Meiosis regulator and mRNA stability factor 1 isoform X1</fullName>
    </submittedName>
</protein>
<dbReference type="InterPro" id="IPR021139">
    <property type="entry name" value="NYN"/>
</dbReference>
<dbReference type="InterPro" id="IPR041966">
    <property type="entry name" value="LOTUS-like"/>
</dbReference>
<dbReference type="Gene3D" id="3.40.50.1010">
    <property type="entry name" value="5'-nuclease"/>
    <property type="match status" value="1"/>
</dbReference>
<dbReference type="RefSeq" id="XP_030758758.1">
    <property type="nucleotide sequence ID" value="XM_030902898.1"/>
</dbReference>
<feature type="domain" description="HTH OST-type" evidence="4">
    <location>
        <begin position="833"/>
        <end position="909"/>
    </location>
</feature>
<feature type="domain" description="HTH OST-type" evidence="4">
    <location>
        <begin position="996"/>
        <end position="1070"/>
    </location>
</feature>
<evidence type="ECO:0000313" key="7">
    <source>
        <dbReference type="RefSeq" id="XP_030758758.1"/>
    </source>
</evidence>
<evidence type="ECO:0000256" key="3">
    <source>
        <dbReference type="SAM" id="MobiDB-lite"/>
    </source>
</evidence>
<accession>A0A6J2Y4M6</accession>
<dbReference type="InterPro" id="IPR025605">
    <property type="entry name" value="OST-HTH/LOTUS_dom"/>
</dbReference>
<dbReference type="OrthoDB" id="549353at2759"/>
<dbReference type="GO" id="GO:0005777">
    <property type="term" value="C:peroxisome"/>
    <property type="evidence" value="ECO:0007669"/>
    <property type="project" value="InterPro"/>
</dbReference>
<dbReference type="KEGG" id="soy:115884342"/>
<dbReference type="RefSeq" id="XP_030758757.1">
    <property type="nucleotide sequence ID" value="XM_030902897.1"/>
</dbReference>
<dbReference type="GO" id="GO:0010468">
    <property type="term" value="P:regulation of gene expression"/>
    <property type="evidence" value="ECO:0007669"/>
    <property type="project" value="InterPro"/>
</dbReference>
<dbReference type="InterPro" id="IPR024768">
    <property type="entry name" value="Marf1"/>
</dbReference>
<dbReference type="GO" id="GO:0003723">
    <property type="term" value="F:RNA binding"/>
    <property type="evidence" value="ECO:0007669"/>
    <property type="project" value="UniProtKB-KW"/>
</dbReference>
<keyword evidence="1" id="KW-0677">Repeat</keyword>
<dbReference type="PANTHER" id="PTHR14379:SF3">
    <property type="entry name" value="MEIOSIS REGULATOR AND MRNA STABILITY FACTOR 1"/>
    <property type="match status" value="1"/>
</dbReference>
<dbReference type="PANTHER" id="PTHR14379">
    <property type="entry name" value="LIMKAIN B LKAP"/>
    <property type="match status" value="1"/>
</dbReference>
<feature type="domain" description="HTH OST-type" evidence="4">
    <location>
        <begin position="757"/>
        <end position="831"/>
    </location>
</feature>
<dbReference type="GeneID" id="115884342"/>
<keyword evidence="5" id="KW-1185">Reference proteome</keyword>
<dbReference type="Pfam" id="PF01936">
    <property type="entry name" value="NYN"/>
    <property type="match status" value="1"/>
</dbReference>
<feature type="region of interest" description="Disordered" evidence="3">
    <location>
        <begin position="325"/>
        <end position="346"/>
    </location>
</feature>
<feature type="region of interest" description="Disordered" evidence="3">
    <location>
        <begin position="364"/>
        <end position="400"/>
    </location>
</feature>
<feature type="compositionally biased region" description="Polar residues" evidence="3">
    <location>
        <begin position="325"/>
        <end position="343"/>
    </location>
</feature>
<dbReference type="CTD" id="9665"/>
<feature type="region of interest" description="Disordered" evidence="3">
    <location>
        <begin position="1350"/>
        <end position="1384"/>
    </location>
</feature>
<gene>
    <name evidence="6 7" type="primary">LOC115884342</name>
</gene>
<dbReference type="InterPro" id="IPR045602">
    <property type="entry name" value="MARF1_LOTUS"/>
</dbReference>
<keyword evidence="2" id="KW-0694">RNA-binding</keyword>
<feature type="region of interest" description="Disordered" evidence="3">
    <location>
        <begin position="1242"/>
        <end position="1279"/>
    </location>
</feature>
<dbReference type="GO" id="GO:0004540">
    <property type="term" value="F:RNA nuclease activity"/>
    <property type="evidence" value="ECO:0007669"/>
    <property type="project" value="InterPro"/>
</dbReference>
<dbReference type="InterPro" id="IPR035979">
    <property type="entry name" value="RBD_domain_sf"/>
</dbReference>
<dbReference type="Pfam" id="PF19687">
    <property type="entry name" value="MARF1_LOTUS"/>
    <property type="match status" value="2"/>
</dbReference>
<evidence type="ECO:0000256" key="1">
    <source>
        <dbReference type="ARBA" id="ARBA00022737"/>
    </source>
</evidence>
<dbReference type="SUPFAM" id="SSF54928">
    <property type="entry name" value="RNA-binding domain, RBD"/>
    <property type="match status" value="2"/>
</dbReference>
<proteinExistence type="predicted"/>